<evidence type="ECO:0000313" key="2">
    <source>
        <dbReference type="EMBL" id="HAE8613041.1"/>
    </source>
</evidence>
<keyword evidence="1" id="KW-0175">Coiled coil</keyword>
<keyword evidence="2" id="KW-0808">Transferase</keyword>
<organism evidence="2">
    <name type="scientific">Salmonella enterica subsp. salamae serovar 30:1,z28:z6</name>
    <dbReference type="NCBI Taxonomy" id="1967615"/>
    <lineage>
        <taxon>Bacteria</taxon>
        <taxon>Pseudomonadati</taxon>
        <taxon>Pseudomonadota</taxon>
        <taxon>Gammaproteobacteria</taxon>
        <taxon>Enterobacterales</taxon>
        <taxon>Enterobacteriaceae</taxon>
        <taxon>Salmonella</taxon>
    </lineage>
</organism>
<sequence>QWLKDLLEIERDLNAQGHTITLITQPELHAIRQEWLKDPNEPDWYDTLPGIYREVYQQDLNWVVDDQSRFDASDADLLAQITQGFDVVPEMVMKLIELETSMEGLSRRQGIFEKLGTILKQDWGSLEEIQQQQAMLQKRNDRDIYQDEVAKLETELQILQRRIVDAGESSILVDEENERAH</sequence>
<dbReference type="AlphaFoldDB" id="A0A737Y3Q0"/>
<feature type="non-terminal residue" evidence="2">
    <location>
        <position position="1"/>
    </location>
</feature>
<reference evidence="2" key="2">
    <citation type="submission" date="2018-07" db="EMBL/GenBank/DDBJ databases">
        <authorList>
            <consortium name="NCBI Pathogen Detection Project"/>
        </authorList>
    </citation>
    <scope>NUCLEOTIDE SEQUENCE</scope>
    <source>
        <strain evidence="2">165-86</strain>
    </source>
</reference>
<dbReference type="EMBL" id="DAATHJ010000064">
    <property type="protein sequence ID" value="HAE8613041.1"/>
    <property type="molecule type" value="Genomic_DNA"/>
</dbReference>
<evidence type="ECO:0000256" key="1">
    <source>
        <dbReference type="SAM" id="Coils"/>
    </source>
</evidence>
<proteinExistence type="predicted"/>
<comment type="caution">
    <text evidence="2">The sequence shown here is derived from an EMBL/GenBank/DDBJ whole genome shotgun (WGS) entry which is preliminary data.</text>
</comment>
<protein>
    <submittedName>
        <fullName evidence="2">DNA phosphorothioation system sulfurtransferase DndC</fullName>
    </submittedName>
</protein>
<feature type="coiled-coil region" evidence="1">
    <location>
        <begin position="135"/>
        <end position="169"/>
    </location>
</feature>
<name>A0A737Y3Q0_SALER</name>
<accession>A0A737Y3Q0</accession>
<dbReference type="GO" id="GO:0016740">
    <property type="term" value="F:transferase activity"/>
    <property type="evidence" value="ECO:0007669"/>
    <property type="project" value="UniProtKB-KW"/>
</dbReference>
<gene>
    <name evidence="2" type="ORF">G4W81_004796</name>
</gene>
<reference evidence="2" key="1">
    <citation type="journal article" date="2018" name="Genome Biol.">
        <title>SKESA: strategic k-mer extension for scrupulous assemblies.</title>
        <authorList>
            <person name="Souvorov A."/>
            <person name="Agarwala R."/>
            <person name="Lipman D.J."/>
        </authorList>
    </citation>
    <scope>NUCLEOTIDE SEQUENCE</scope>
    <source>
        <strain evidence="2">165-86</strain>
    </source>
</reference>